<protein>
    <submittedName>
        <fullName evidence="2">Uncharacterized protein</fullName>
    </submittedName>
</protein>
<feature type="compositionally biased region" description="Polar residues" evidence="1">
    <location>
        <begin position="72"/>
        <end position="82"/>
    </location>
</feature>
<proteinExistence type="predicted"/>
<evidence type="ECO:0000313" key="3">
    <source>
        <dbReference type="Proteomes" id="UP000382040"/>
    </source>
</evidence>
<reference evidence="2 3" key="1">
    <citation type="submission" date="2019-08" db="EMBL/GenBank/DDBJ databases">
        <authorList>
            <person name="Peeters C."/>
        </authorList>
    </citation>
    <scope>NUCLEOTIDE SEQUENCE [LARGE SCALE GENOMIC DNA]</scope>
    <source>
        <strain evidence="2 3">LMG 20603</strain>
    </source>
</reference>
<dbReference type="AlphaFoldDB" id="A0A5E5C2P2"/>
<evidence type="ECO:0000313" key="2">
    <source>
        <dbReference type="EMBL" id="VVE90833.1"/>
    </source>
</evidence>
<dbReference type="EMBL" id="CABPST010000031">
    <property type="protein sequence ID" value="VVE90833.1"/>
    <property type="molecule type" value="Genomic_DNA"/>
</dbReference>
<dbReference type="Proteomes" id="UP000382040">
    <property type="component" value="Unassembled WGS sequence"/>
</dbReference>
<sequence length="82" mass="9069">MPWFRLNGVGFTARCKCAYSQPEIAARTAAYTNTTTFIHAVFTPIASAMTPPPLSARMARPERESSRFLIDTTASTTTNQIR</sequence>
<evidence type="ECO:0000256" key="1">
    <source>
        <dbReference type="SAM" id="MobiDB-lite"/>
    </source>
</evidence>
<gene>
    <name evidence="2" type="ORF">PBR20603_04827</name>
</gene>
<accession>A0A5E5C2P2</accession>
<organism evidence="2 3">
    <name type="scientific">Pandoraea bronchicola</name>
    <dbReference type="NCBI Taxonomy" id="2508287"/>
    <lineage>
        <taxon>Bacteria</taxon>
        <taxon>Pseudomonadati</taxon>
        <taxon>Pseudomonadota</taxon>
        <taxon>Betaproteobacteria</taxon>
        <taxon>Burkholderiales</taxon>
        <taxon>Burkholderiaceae</taxon>
        <taxon>Pandoraea</taxon>
    </lineage>
</organism>
<feature type="region of interest" description="Disordered" evidence="1">
    <location>
        <begin position="53"/>
        <end position="82"/>
    </location>
</feature>
<keyword evidence="3" id="KW-1185">Reference proteome</keyword>
<name>A0A5E5C2P2_9BURK</name>